<keyword evidence="2" id="KW-1185">Reference proteome</keyword>
<sequence>MASRCKLRLLQKTRKPRPRNNKKSRETRKLQKLNRQRPETKETRRRVPSFWKQFQIGMILHTGQAKHKLKGQVGTAAWEFIHIITGVTERKFLPDAAEHLLKKMEDQEIRGTWEKNVKKVAANFDQRVCWFNHEKNRPSIFGIDYILGDYLDALAVQQL</sequence>
<protein>
    <submittedName>
        <fullName evidence="1">Uncharacterized protein</fullName>
    </submittedName>
</protein>
<proteinExistence type="predicted"/>
<name>A0ACC2NCE4_9HYME</name>
<dbReference type="EMBL" id="CM056743">
    <property type="protein sequence ID" value="KAJ8668752.1"/>
    <property type="molecule type" value="Genomic_DNA"/>
</dbReference>
<reference evidence="1" key="1">
    <citation type="submission" date="2023-04" db="EMBL/GenBank/DDBJ databases">
        <title>A chromosome-level genome assembly of the parasitoid wasp Eretmocerus hayati.</title>
        <authorList>
            <person name="Zhong Y."/>
            <person name="Liu S."/>
            <person name="Liu Y."/>
        </authorList>
    </citation>
    <scope>NUCLEOTIDE SEQUENCE</scope>
    <source>
        <strain evidence="1">ZJU_SS_LIU_2023</strain>
    </source>
</reference>
<evidence type="ECO:0000313" key="2">
    <source>
        <dbReference type="Proteomes" id="UP001239111"/>
    </source>
</evidence>
<dbReference type="Proteomes" id="UP001239111">
    <property type="component" value="Chromosome 3"/>
</dbReference>
<organism evidence="1 2">
    <name type="scientific">Eretmocerus hayati</name>
    <dbReference type="NCBI Taxonomy" id="131215"/>
    <lineage>
        <taxon>Eukaryota</taxon>
        <taxon>Metazoa</taxon>
        <taxon>Ecdysozoa</taxon>
        <taxon>Arthropoda</taxon>
        <taxon>Hexapoda</taxon>
        <taxon>Insecta</taxon>
        <taxon>Pterygota</taxon>
        <taxon>Neoptera</taxon>
        <taxon>Endopterygota</taxon>
        <taxon>Hymenoptera</taxon>
        <taxon>Apocrita</taxon>
        <taxon>Proctotrupomorpha</taxon>
        <taxon>Chalcidoidea</taxon>
        <taxon>Aphelinidae</taxon>
        <taxon>Aphelininae</taxon>
        <taxon>Eretmocerus</taxon>
    </lineage>
</organism>
<accession>A0ACC2NCE4</accession>
<evidence type="ECO:0000313" key="1">
    <source>
        <dbReference type="EMBL" id="KAJ8668752.1"/>
    </source>
</evidence>
<gene>
    <name evidence="1" type="ORF">QAD02_000011</name>
</gene>
<comment type="caution">
    <text evidence="1">The sequence shown here is derived from an EMBL/GenBank/DDBJ whole genome shotgun (WGS) entry which is preliminary data.</text>
</comment>